<dbReference type="Gene3D" id="3.40.50.300">
    <property type="entry name" value="P-loop containing nucleotide triphosphate hydrolases"/>
    <property type="match status" value="1"/>
</dbReference>
<dbReference type="InterPro" id="IPR045076">
    <property type="entry name" value="MutS"/>
</dbReference>
<dbReference type="Proteomes" id="UP001549749">
    <property type="component" value="Unassembled WGS sequence"/>
</dbReference>
<dbReference type="InterPro" id="IPR000432">
    <property type="entry name" value="DNA_mismatch_repair_MutS_C"/>
</dbReference>
<sequence length="450" mass="51159">MAFEIDQQTLQDLELFREDKGMRSIFSLFNKTSTPGGKDKLNEMLASPSADITFLYQRSELLKFFIEHPVPQEVDPYRVELAEHYMRLTADPLRDNIIDATYQGLKYKWKPTNEYYLIKTGIEQITFLLHYLSGLIKGWGAYSLPEQLRQLIAPVQALLQQKKIQAAVNRNGPFNFYSIATYDHLFRELHRNELTGMLQLVYTLDAGAAIALTACKYQLTFPVYTTAATPMVVLHGVFHPLVNQAVPNDITLADHDNLCFLTGPNMAGKSTFLKSVGLSVYLAHTGFPVPARYMETTVFSGIITTINLADNISKGYSHYYSEVKRVKDTALKIQQRKHVFVIFDELFRGTNVKDAYDASLQIISLLTQIKSAMFFISTHIIEIADQLKKHPNILFRYFESDRQLNSLTYSYKIKEGVSAEKLGMLIVQQENILDILQAVIQEQQAKPSAG</sequence>
<dbReference type="RefSeq" id="WP_354659767.1">
    <property type="nucleotide sequence ID" value="NZ_JBEXAC010000001.1"/>
</dbReference>
<proteinExistence type="predicted"/>
<dbReference type="PANTHER" id="PTHR11361:SF99">
    <property type="entry name" value="DNA MISMATCH REPAIR PROTEIN"/>
    <property type="match status" value="1"/>
</dbReference>
<evidence type="ECO:0000259" key="4">
    <source>
        <dbReference type="SMART" id="SM00534"/>
    </source>
</evidence>
<evidence type="ECO:0000313" key="5">
    <source>
        <dbReference type="EMBL" id="MET6997128.1"/>
    </source>
</evidence>
<evidence type="ECO:0000256" key="3">
    <source>
        <dbReference type="ARBA" id="ARBA00023125"/>
    </source>
</evidence>
<dbReference type="Pfam" id="PF00488">
    <property type="entry name" value="MutS_V"/>
    <property type="match status" value="1"/>
</dbReference>
<evidence type="ECO:0000313" key="6">
    <source>
        <dbReference type="Proteomes" id="UP001549749"/>
    </source>
</evidence>
<dbReference type="SMART" id="SM00534">
    <property type="entry name" value="MUTSac"/>
    <property type="match status" value="1"/>
</dbReference>
<feature type="domain" description="DNA mismatch repair proteins mutS family" evidence="4">
    <location>
        <begin position="256"/>
        <end position="444"/>
    </location>
</feature>
<dbReference type="InterPro" id="IPR027417">
    <property type="entry name" value="P-loop_NTPase"/>
</dbReference>
<keyword evidence="3" id="KW-0238">DNA-binding</keyword>
<dbReference type="InterPro" id="IPR007696">
    <property type="entry name" value="DNA_mismatch_repair_MutS_core"/>
</dbReference>
<keyword evidence="1" id="KW-0547">Nucleotide-binding</keyword>
<name>A0ABV2T273_9BACT</name>
<dbReference type="EMBL" id="JBEXAC010000001">
    <property type="protein sequence ID" value="MET6997128.1"/>
    <property type="molecule type" value="Genomic_DNA"/>
</dbReference>
<dbReference type="Pfam" id="PF05192">
    <property type="entry name" value="MutS_III"/>
    <property type="match status" value="1"/>
</dbReference>
<dbReference type="PANTHER" id="PTHR11361">
    <property type="entry name" value="DNA MISMATCH REPAIR PROTEIN MUTS FAMILY MEMBER"/>
    <property type="match status" value="1"/>
</dbReference>
<comment type="caution">
    <text evidence="5">The sequence shown here is derived from an EMBL/GenBank/DDBJ whole genome shotgun (WGS) entry which is preliminary data.</text>
</comment>
<organism evidence="5 6">
    <name type="scientific">Chitinophaga defluvii</name>
    <dbReference type="NCBI Taxonomy" id="3163343"/>
    <lineage>
        <taxon>Bacteria</taxon>
        <taxon>Pseudomonadati</taxon>
        <taxon>Bacteroidota</taxon>
        <taxon>Chitinophagia</taxon>
        <taxon>Chitinophagales</taxon>
        <taxon>Chitinophagaceae</taxon>
        <taxon>Chitinophaga</taxon>
    </lineage>
</organism>
<dbReference type="Gene3D" id="1.10.1420.10">
    <property type="match status" value="1"/>
</dbReference>
<evidence type="ECO:0000256" key="1">
    <source>
        <dbReference type="ARBA" id="ARBA00022741"/>
    </source>
</evidence>
<evidence type="ECO:0000256" key="2">
    <source>
        <dbReference type="ARBA" id="ARBA00022840"/>
    </source>
</evidence>
<gene>
    <name evidence="5" type="ORF">ABR189_07095</name>
</gene>
<dbReference type="InterPro" id="IPR036187">
    <property type="entry name" value="DNA_mismatch_repair_MutS_sf"/>
</dbReference>
<dbReference type="SUPFAM" id="SSF52540">
    <property type="entry name" value="P-loop containing nucleoside triphosphate hydrolases"/>
    <property type="match status" value="1"/>
</dbReference>
<keyword evidence="6" id="KW-1185">Reference proteome</keyword>
<dbReference type="SUPFAM" id="SSF48334">
    <property type="entry name" value="DNA repair protein MutS, domain III"/>
    <property type="match status" value="1"/>
</dbReference>
<accession>A0ABV2T273</accession>
<protein>
    <recommendedName>
        <fullName evidence="4">DNA mismatch repair proteins mutS family domain-containing protein</fullName>
    </recommendedName>
</protein>
<reference evidence="5 6" key="1">
    <citation type="submission" date="2024-06" db="EMBL/GenBank/DDBJ databases">
        <title>Chitinophaga defluvii sp. nov., isolated from municipal sewage.</title>
        <authorList>
            <person name="Zhang L."/>
        </authorList>
    </citation>
    <scope>NUCLEOTIDE SEQUENCE [LARGE SCALE GENOMIC DNA]</scope>
    <source>
        <strain evidence="5 6">H8</strain>
    </source>
</reference>
<keyword evidence="2" id="KW-0067">ATP-binding</keyword>